<keyword evidence="3" id="KW-1185">Reference proteome</keyword>
<feature type="compositionally biased region" description="Basic and acidic residues" evidence="1">
    <location>
        <begin position="322"/>
        <end position="331"/>
    </location>
</feature>
<reference evidence="2 3" key="1">
    <citation type="submission" date="2024-02" db="EMBL/GenBank/DDBJ databases">
        <title>Deinococcus xinjiangensis NBRC 107630.</title>
        <authorList>
            <person name="Ichikawa N."/>
            <person name="Katano-Makiyama Y."/>
            <person name="Hidaka K."/>
        </authorList>
    </citation>
    <scope>NUCLEOTIDE SEQUENCE [LARGE SCALE GENOMIC DNA]</scope>
    <source>
        <strain evidence="2 3">NBRC 107630</strain>
    </source>
</reference>
<sequence length="331" mass="35727">MSEVACPRLRHRIWTKPAFGESRVMKKILLVGAALASLTAVASSFRPLVMVGKELNWPTGEAQVQLHVRERGLVTLRVNRSGFQTGNYRQNNSGDEQYAPGQVVTTYTLKNNVGRVLFERQFNPNTLGPALLYMSVLPAGEYTLTASLTGKAKRSVALIADGPVDLSQLSVTDTVQGRTWKAVSAFDSTLPVNVKLFNGDQPAELEVRLRYADGRVLPLPAAVRGTWQSVTVPAGVATLEARQGPQPTQWSKSFTVQFIDSATGNAAPQTTKWKAATAQAPATSVNRTQIVEIKSVQPQTILVVGDDAPSEQAASSSPLVDARPDQSELGY</sequence>
<name>A0ABP9V7A1_9DEIO</name>
<evidence type="ECO:0000256" key="1">
    <source>
        <dbReference type="SAM" id="MobiDB-lite"/>
    </source>
</evidence>
<dbReference type="EMBL" id="BAABRN010000006">
    <property type="protein sequence ID" value="GAA5501106.1"/>
    <property type="molecule type" value="Genomic_DNA"/>
</dbReference>
<accession>A0ABP9V7A1</accession>
<dbReference type="Proteomes" id="UP001458946">
    <property type="component" value="Unassembled WGS sequence"/>
</dbReference>
<evidence type="ECO:0008006" key="4">
    <source>
        <dbReference type="Google" id="ProtNLM"/>
    </source>
</evidence>
<gene>
    <name evidence="2" type="ORF">Dxin01_00837</name>
</gene>
<feature type="region of interest" description="Disordered" evidence="1">
    <location>
        <begin position="305"/>
        <end position="331"/>
    </location>
</feature>
<evidence type="ECO:0000313" key="3">
    <source>
        <dbReference type="Proteomes" id="UP001458946"/>
    </source>
</evidence>
<protein>
    <recommendedName>
        <fullName evidence="4">DUF4198 domain-containing protein</fullName>
    </recommendedName>
</protein>
<comment type="caution">
    <text evidence="2">The sequence shown here is derived from an EMBL/GenBank/DDBJ whole genome shotgun (WGS) entry which is preliminary data.</text>
</comment>
<organism evidence="2 3">
    <name type="scientific">Deinococcus xinjiangensis</name>
    <dbReference type="NCBI Taxonomy" id="457454"/>
    <lineage>
        <taxon>Bacteria</taxon>
        <taxon>Thermotogati</taxon>
        <taxon>Deinococcota</taxon>
        <taxon>Deinococci</taxon>
        <taxon>Deinococcales</taxon>
        <taxon>Deinococcaceae</taxon>
        <taxon>Deinococcus</taxon>
    </lineage>
</organism>
<proteinExistence type="predicted"/>
<evidence type="ECO:0000313" key="2">
    <source>
        <dbReference type="EMBL" id="GAA5501106.1"/>
    </source>
</evidence>